<comment type="caution">
    <text evidence="2">The sequence shown here is derived from an EMBL/GenBank/DDBJ whole genome shotgun (WGS) entry which is preliminary data.</text>
</comment>
<dbReference type="InterPro" id="IPR022285">
    <property type="entry name" value="CHP03879_regulat_dom_put"/>
</dbReference>
<dbReference type="NCBIfam" id="TIGR03879">
    <property type="entry name" value="near_KaiC_dom"/>
    <property type="match status" value="1"/>
</dbReference>
<dbReference type="SUPFAM" id="SSF161270">
    <property type="entry name" value="PspA lactotransferrin-binding region"/>
    <property type="match status" value="1"/>
</dbReference>
<proteinExistence type="predicted"/>
<protein>
    <submittedName>
        <fullName evidence="2">Transcriptional regulator</fullName>
    </submittedName>
</protein>
<evidence type="ECO:0000256" key="1">
    <source>
        <dbReference type="SAM" id="Coils"/>
    </source>
</evidence>
<evidence type="ECO:0000313" key="2">
    <source>
        <dbReference type="EMBL" id="HHP68186.1"/>
    </source>
</evidence>
<reference evidence="2" key="1">
    <citation type="journal article" date="2020" name="mSystems">
        <title>Genome- and Community-Level Interaction Insights into Carbon Utilization and Element Cycling Functions of Hydrothermarchaeota in Hydrothermal Sediment.</title>
        <authorList>
            <person name="Zhou Z."/>
            <person name="Liu Y."/>
            <person name="Xu W."/>
            <person name="Pan J."/>
            <person name="Luo Z.H."/>
            <person name="Li M."/>
        </authorList>
    </citation>
    <scope>NUCLEOTIDE SEQUENCE [LARGE SCALE GENOMIC DNA]</scope>
    <source>
        <strain evidence="2">SpSt-110</strain>
    </source>
</reference>
<accession>A0A7J3XZU7</accession>
<feature type="coiled-coil region" evidence="1">
    <location>
        <begin position="130"/>
        <end position="199"/>
    </location>
</feature>
<gene>
    <name evidence="2" type="ORF">ENM60_05320</name>
</gene>
<dbReference type="PANTHER" id="PTHR40727">
    <property type="entry name" value="TRANSCRIPTION REGULATOR, ENCODED NEXT TO RECA SUPERFAMILY ATPASE-RELATED"/>
    <property type="match status" value="1"/>
</dbReference>
<dbReference type="AlphaFoldDB" id="A0A7J3XZU7"/>
<sequence length="199" mass="22185">MACLSELAIDLSDVPLTPFGARDEQKLEAALIVGTLYSPEVVELLKDPVERTTWLESLAVAAASYAKYKAGKPVSKIAEEVGRSEHTIRAHIQGKTKAGRLVISTYEKLKSGTLRLVVPFSGEIQLTSVREGFEKEKEALVRKATELENRVSELQGEVERLRKELDACRESNNKLTRLIELARSRLQLLEELKQALSQL</sequence>
<dbReference type="PANTHER" id="PTHR40727:SF1">
    <property type="entry name" value="BACTERIO-OPSIN ACTIVATOR"/>
    <property type="match status" value="1"/>
</dbReference>
<name>A0A7J3XZU7_9CREN</name>
<keyword evidence="1" id="KW-0175">Coiled coil</keyword>
<dbReference type="EMBL" id="DRYK01000066">
    <property type="protein sequence ID" value="HHP68186.1"/>
    <property type="molecule type" value="Genomic_DNA"/>
</dbReference>
<organism evidence="2">
    <name type="scientific">Thermogladius calderae</name>
    <dbReference type="NCBI Taxonomy" id="1200300"/>
    <lineage>
        <taxon>Archaea</taxon>
        <taxon>Thermoproteota</taxon>
        <taxon>Thermoprotei</taxon>
        <taxon>Desulfurococcales</taxon>
        <taxon>Desulfurococcaceae</taxon>
        <taxon>Thermogladius</taxon>
    </lineage>
</organism>